<dbReference type="Pfam" id="PF03062">
    <property type="entry name" value="MBOAT"/>
    <property type="match status" value="1"/>
</dbReference>
<evidence type="ECO:0000313" key="10">
    <source>
        <dbReference type="Proteomes" id="UP000593890"/>
    </source>
</evidence>
<keyword evidence="3 7" id="KW-1003">Cell membrane</keyword>
<dbReference type="PANTHER" id="PTHR13285:SF18">
    <property type="entry name" value="PROTEIN-CYSTEINE N-PALMITOYLTRANSFERASE RASP"/>
    <property type="match status" value="1"/>
</dbReference>
<organism evidence="9 10">
    <name type="scientific">Solibaculum mannosilyticum</name>
    <dbReference type="NCBI Taxonomy" id="2780922"/>
    <lineage>
        <taxon>Bacteria</taxon>
        <taxon>Bacillati</taxon>
        <taxon>Bacillota</taxon>
        <taxon>Clostridia</taxon>
        <taxon>Eubacteriales</taxon>
        <taxon>Oscillospiraceae</taxon>
        <taxon>Solibaculum</taxon>
    </lineage>
</organism>
<gene>
    <name evidence="9" type="ORF">C12CBH8_13170</name>
</gene>
<keyword evidence="10" id="KW-1185">Reference proteome</keyword>
<feature type="transmembrane region" description="Helical" evidence="8">
    <location>
        <begin position="147"/>
        <end position="169"/>
    </location>
</feature>
<evidence type="ECO:0000256" key="6">
    <source>
        <dbReference type="ARBA" id="ARBA00023136"/>
    </source>
</evidence>
<dbReference type="RefSeq" id="WP_215532834.1">
    <property type="nucleotide sequence ID" value="NZ_AP023321.1"/>
</dbReference>
<sequence length="471" mass="53026">MVFSSLIFLFGFFPICLALYFLAPNLKVKNIVLMILSLLFYAWGEPVWVILLIFSAIVDFVNGQLIDKYRGQWQSKAALLASVVINLGLLATFKYSGFLVENINAITGLGLPVPGFSLPIGISFYTFQTLSYSIDVYRGNTQVQKSFTNFLLFVSLFPQLIAGPILRYADIAKQLSDRRTTLKGFSAGITRFACGLGKKVLIANVAGSLATPILDGDLSSVSVLGGWFSIMLYAFQIYFDFSGYSDMAIGLGKMFGFDYGENFNYPYIARSATDFWRRWHISLSSFFRDYVYIPLGGNRRGLPIQLRNILIVWFLTGLWHGASWNFILWGLFYAVFLILEKTFLLKVLDKIPSIFGHVYGIALILIGWVFFYFTDLSKCFRMLGIMFGIGANGFTDAKTSLVFYNNLPFVIVAILACLPLKKLVRYGIHRLDPKSGKLNMGLSIGYNMVLLFICTASLVGSTYNPFLYFRF</sequence>
<dbReference type="GO" id="GO:0016746">
    <property type="term" value="F:acyltransferase activity"/>
    <property type="evidence" value="ECO:0007669"/>
    <property type="project" value="UniProtKB-KW"/>
</dbReference>
<evidence type="ECO:0000256" key="2">
    <source>
        <dbReference type="ARBA" id="ARBA00010323"/>
    </source>
</evidence>
<reference evidence="10" key="1">
    <citation type="submission" date="2020-07" db="EMBL/GenBank/DDBJ databases">
        <title>Complete genome sequencing of Clostridia bacterium strain 12CBH8.</title>
        <authorList>
            <person name="Sakamoto M."/>
            <person name="Murakami T."/>
            <person name="Mori H."/>
        </authorList>
    </citation>
    <scope>NUCLEOTIDE SEQUENCE [LARGE SCALE GENOMIC DNA]</scope>
    <source>
        <strain evidence="10">12CBH8</strain>
    </source>
</reference>
<keyword evidence="5 8" id="KW-1133">Transmembrane helix</keyword>
<comment type="subcellular location">
    <subcellularLocation>
        <location evidence="1">Cell membrane</location>
        <topology evidence="1">Multi-pass membrane protein</topology>
    </subcellularLocation>
</comment>
<feature type="transmembrane region" description="Helical" evidence="8">
    <location>
        <begin position="401"/>
        <end position="420"/>
    </location>
</feature>
<name>A0A7I8D1J2_9FIRM</name>
<dbReference type="Proteomes" id="UP000593890">
    <property type="component" value="Chromosome"/>
</dbReference>
<evidence type="ECO:0000313" key="9">
    <source>
        <dbReference type="EMBL" id="BCI60678.1"/>
    </source>
</evidence>
<dbReference type="PIRSF" id="PIRSF016636">
    <property type="entry name" value="AlgI_DltB"/>
    <property type="match status" value="1"/>
</dbReference>
<feature type="transmembrane region" description="Helical" evidence="8">
    <location>
        <begin position="105"/>
        <end position="127"/>
    </location>
</feature>
<dbReference type="GO" id="GO:0042121">
    <property type="term" value="P:alginic acid biosynthetic process"/>
    <property type="evidence" value="ECO:0007669"/>
    <property type="project" value="InterPro"/>
</dbReference>
<feature type="transmembrane region" description="Helical" evidence="8">
    <location>
        <begin position="6"/>
        <end position="23"/>
    </location>
</feature>
<feature type="transmembrane region" description="Helical" evidence="8">
    <location>
        <begin position="77"/>
        <end position="93"/>
    </location>
</feature>
<keyword evidence="6 7" id="KW-0472">Membrane</keyword>
<dbReference type="InterPro" id="IPR051085">
    <property type="entry name" value="MB_O-acyltransferase"/>
</dbReference>
<dbReference type="KEGG" id="sman:C12CBH8_13170"/>
<feature type="transmembrane region" description="Helical" evidence="8">
    <location>
        <begin position="441"/>
        <end position="463"/>
    </location>
</feature>
<dbReference type="EMBL" id="AP023321">
    <property type="protein sequence ID" value="BCI60678.1"/>
    <property type="molecule type" value="Genomic_DNA"/>
</dbReference>
<feature type="transmembrane region" description="Helical" evidence="8">
    <location>
        <begin position="309"/>
        <end position="339"/>
    </location>
</feature>
<keyword evidence="7" id="KW-0808">Transferase</keyword>
<evidence type="ECO:0000256" key="3">
    <source>
        <dbReference type="ARBA" id="ARBA00022475"/>
    </source>
</evidence>
<evidence type="ECO:0000256" key="4">
    <source>
        <dbReference type="ARBA" id="ARBA00022692"/>
    </source>
</evidence>
<dbReference type="GO" id="GO:0005886">
    <property type="term" value="C:plasma membrane"/>
    <property type="evidence" value="ECO:0007669"/>
    <property type="project" value="UniProtKB-SubCell"/>
</dbReference>
<protein>
    <submittedName>
        <fullName evidence="9">Alginate regulatory protein</fullName>
    </submittedName>
</protein>
<keyword evidence="7" id="KW-0012">Acyltransferase</keyword>
<evidence type="ECO:0000256" key="8">
    <source>
        <dbReference type="SAM" id="Phobius"/>
    </source>
</evidence>
<proteinExistence type="inferred from homology"/>
<feature type="transmembrane region" description="Helical" evidence="8">
    <location>
        <begin position="351"/>
        <end position="372"/>
    </location>
</feature>
<accession>A0A7I8D1J2</accession>
<dbReference type="AlphaFoldDB" id="A0A7I8D1J2"/>
<dbReference type="InterPro" id="IPR024194">
    <property type="entry name" value="Ac/AlaTfrase_AlgI/DltB"/>
</dbReference>
<feature type="transmembrane region" description="Helical" evidence="8">
    <location>
        <begin position="35"/>
        <end position="57"/>
    </location>
</feature>
<evidence type="ECO:0000256" key="5">
    <source>
        <dbReference type="ARBA" id="ARBA00022989"/>
    </source>
</evidence>
<dbReference type="PANTHER" id="PTHR13285">
    <property type="entry name" value="ACYLTRANSFERASE"/>
    <property type="match status" value="1"/>
</dbReference>
<evidence type="ECO:0000256" key="7">
    <source>
        <dbReference type="PIRNR" id="PIRNR016636"/>
    </source>
</evidence>
<comment type="similarity">
    <text evidence="2 7">Belongs to the membrane-bound acyltransferase family.</text>
</comment>
<keyword evidence="4 8" id="KW-0812">Transmembrane</keyword>
<feature type="transmembrane region" description="Helical" evidence="8">
    <location>
        <begin position="379"/>
        <end position="395"/>
    </location>
</feature>
<evidence type="ECO:0000256" key="1">
    <source>
        <dbReference type="ARBA" id="ARBA00004651"/>
    </source>
</evidence>
<dbReference type="InterPro" id="IPR028362">
    <property type="entry name" value="AlgI"/>
</dbReference>
<dbReference type="PIRSF" id="PIRSF500217">
    <property type="entry name" value="AlgI"/>
    <property type="match status" value="1"/>
</dbReference>
<dbReference type="InterPro" id="IPR004299">
    <property type="entry name" value="MBOAT_fam"/>
</dbReference>